<dbReference type="PANTHER" id="PTHR31973:SF197">
    <property type="entry name" value="SWIM-TYPE DOMAIN-CONTAINING PROTEIN"/>
    <property type="match status" value="1"/>
</dbReference>
<feature type="region of interest" description="Disordered" evidence="1">
    <location>
        <begin position="113"/>
        <end position="139"/>
    </location>
</feature>
<reference evidence="2 3" key="1">
    <citation type="submission" date="2020-09" db="EMBL/GenBank/DDBJ databases">
        <title>De no assembly of potato wild relative species, Solanum commersonii.</title>
        <authorList>
            <person name="Cho K."/>
        </authorList>
    </citation>
    <scope>NUCLEOTIDE SEQUENCE [LARGE SCALE GENOMIC DNA]</scope>
    <source>
        <strain evidence="2">LZ3.2</strain>
        <tissue evidence="2">Leaf</tissue>
    </source>
</reference>
<feature type="region of interest" description="Disordered" evidence="1">
    <location>
        <begin position="212"/>
        <end position="287"/>
    </location>
</feature>
<evidence type="ECO:0000313" key="2">
    <source>
        <dbReference type="EMBL" id="KAG5615016.1"/>
    </source>
</evidence>
<keyword evidence="3" id="KW-1185">Reference proteome</keyword>
<dbReference type="PANTHER" id="PTHR31973">
    <property type="entry name" value="POLYPROTEIN, PUTATIVE-RELATED"/>
    <property type="match status" value="1"/>
</dbReference>
<dbReference type="OrthoDB" id="10376233at2759"/>
<accession>A0A9J5ZS63</accession>
<feature type="compositionally biased region" description="Basic and acidic residues" evidence="1">
    <location>
        <begin position="124"/>
        <end position="133"/>
    </location>
</feature>
<dbReference type="EMBL" id="JACXVP010000003">
    <property type="protein sequence ID" value="KAG5615016.1"/>
    <property type="molecule type" value="Genomic_DNA"/>
</dbReference>
<gene>
    <name evidence="2" type="ORF">H5410_014840</name>
</gene>
<name>A0A9J5ZS63_SOLCO</name>
<feature type="compositionally biased region" description="Polar residues" evidence="1">
    <location>
        <begin position="237"/>
        <end position="251"/>
    </location>
</feature>
<sequence length="287" mass="31877">MSLKILQESIEKSMQCNLTWNGKRGFEITHCGFTHTVDIVSMSCRCKSWQLKGIPYPDGVAALHYRELEPINYVASYDSKETYLTTYAHFILLINNMKMWPTSINPIVKPPKIKKMPGRQSKVRRNEASESRKSGKLSKSGVVMTCKPMNNVKMWPTSINPIVKPPKIKKMHGRQIKVRRKEAIESRKIRKLGKNGVVMTCTNVVHKDTCPTRNQATTNNESGKGSGTGRVSCTIDVPTQSHGTATNTETVNGRGRGAGTSRGRGMPQHSQTSSEATCSGRGLERAK</sequence>
<feature type="compositionally biased region" description="Polar residues" evidence="1">
    <location>
        <begin position="212"/>
        <end position="223"/>
    </location>
</feature>
<dbReference type="Proteomes" id="UP000824120">
    <property type="component" value="Chromosome 3"/>
</dbReference>
<protein>
    <submittedName>
        <fullName evidence="2">Uncharacterized protein</fullName>
    </submittedName>
</protein>
<feature type="compositionally biased region" description="Basic residues" evidence="1">
    <location>
        <begin position="113"/>
        <end position="123"/>
    </location>
</feature>
<feature type="compositionally biased region" description="Polar residues" evidence="1">
    <location>
        <begin position="268"/>
        <end position="277"/>
    </location>
</feature>
<organism evidence="2 3">
    <name type="scientific">Solanum commersonii</name>
    <name type="common">Commerson's wild potato</name>
    <name type="synonym">Commerson's nightshade</name>
    <dbReference type="NCBI Taxonomy" id="4109"/>
    <lineage>
        <taxon>Eukaryota</taxon>
        <taxon>Viridiplantae</taxon>
        <taxon>Streptophyta</taxon>
        <taxon>Embryophyta</taxon>
        <taxon>Tracheophyta</taxon>
        <taxon>Spermatophyta</taxon>
        <taxon>Magnoliopsida</taxon>
        <taxon>eudicotyledons</taxon>
        <taxon>Gunneridae</taxon>
        <taxon>Pentapetalae</taxon>
        <taxon>asterids</taxon>
        <taxon>lamiids</taxon>
        <taxon>Solanales</taxon>
        <taxon>Solanaceae</taxon>
        <taxon>Solanoideae</taxon>
        <taxon>Solaneae</taxon>
        <taxon>Solanum</taxon>
    </lineage>
</organism>
<comment type="caution">
    <text evidence="2">The sequence shown here is derived from an EMBL/GenBank/DDBJ whole genome shotgun (WGS) entry which is preliminary data.</text>
</comment>
<evidence type="ECO:0000256" key="1">
    <source>
        <dbReference type="SAM" id="MobiDB-lite"/>
    </source>
</evidence>
<dbReference type="AlphaFoldDB" id="A0A9J5ZS63"/>
<evidence type="ECO:0000313" key="3">
    <source>
        <dbReference type="Proteomes" id="UP000824120"/>
    </source>
</evidence>
<proteinExistence type="predicted"/>